<dbReference type="EMBL" id="HG994585">
    <property type="protein sequence ID" value="CAF2981341.1"/>
    <property type="molecule type" value="Genomic_DNA"/>
</dbReference>
<dbReference type="InterPro" id="IPR036045">
    <property type="entry name" value="Sec1-like_sf"/>
</dbReference>
<dbReference type="Gene3D" id="3.90.830.10">
    <property type="entry name" value="Syntaxin Binding Protein 1, Chain A, domain 2"/>
    <property type="match status" value="1"/>
</dbReference>
<dbReference type="InterPro" id="IPR001619">
    <property type="entry name" value="Sec1-like"/>
</dbReference>
<proteinExistence type="inferred from homology"/>
<dbReference type="AlphaFoldDB" id="A0A7R8HB62"/>
<keyword evidence="3" id="KW-1185">Reference proteome</keyword>
<protein>
    <submittedName>
        <fullName evidence="2">VPS45</fullName>
    </submittedName>
</protein>
<evidence type="ECO:0000256" key="1">
    <source>
        <dbReference type="ARBA" id="ARBA00009884"/>
    </source>
</evidence>
<name>A0A7R8HB62_LEPSM</name>
<evidence type="ECO:0000313" key="2">
    <source>
        <dbReference type="EMBL" id="CAF2981341.1"/>
    </source>
</evidence>
<dbReference type="InterPro" id="IPR027482">
    <property type="entry name" value="Sec1-like_dom2"/>
</dbReference>
<dbReference type="Pfam" id="PF00995">
    <property type="entry name" value="Sec1"/>
    <property type="match status" value="1"/>
</dbReference>
<dbReference type="Gene3D" id="3.40.50.2060">
    <property type="match status" value="1"/>
</dbReference>
<dbReference type="GO" id="GO:0016192">
    <property type="term" value="P:vesicle-mediated transport"/>
    <property type="evidence" value="ECO:0007669"/>
    <property type="project" value="InterPro"/>
</dbReference>
<dbReference type="Gene3D" id="1.25.40.60">
    <property type="match status" value="1"/>
</dbReference>
<dbReference type="OrthoDB" id="10266265at2759"/>
<dbReference type="Proteomes" id="UP000675881">
    <property type="component" value="Chromosome 6"/>
</dbReference>
<dbReference type="SUPFAM" id="SSF56815">
    <property type="entry name" value="Sec1/munc18-like (SM) proteins"/>
    <property type="match status" value="1"/>
</dbReference>
<dbReference type="Gene3D" id="3.40.50.1910">
    <property type="match status" value="1"/>
</dbReference>
<comment type="similarity">
    <text evidence="1">Belongs to the STXBP/unc-18/SEC1 family.</text>
</comment>
<dbReference type="InterPro" id="IPR043127">
    <property type="entry name" value="Sec-1-like_dom3a"/>
</dbReference>
<organism evidence="2 3">
    <name type="scientific">Lepeophtheirus salmonis</name>
    <name type="common">Salmon louse</name>
    <name type="synonym">Caligus salmonis</name>
    <dbReference type="NCBI Taxonomy" id="72036"/>
    <lineage>
        <taxon>Eukaryota</taxon>
        <taxon>Metazoa</taxon>
        <taxon>Ecdysozoa</taxon>
        <taxon>Arthropoda</taxon>
        <taxon>Crustacea</taxon>
        <taxon>Multicrustacea</taxon>
        <taxon>Hexanauplia</taxon>
        <taxon>Copepoda</taxon>
        <taxon>Siphonostomatoida</taxon>
        <taxon>Caligidae</taxon>
        <taxon>Lepeophtheirus</taxon>
    </lineage>
</organism>
<evidence type="ECO:0000313" key="3">
    <source>
        <dbReference type="Proteomes" id="UP000675881"/>
    </source>
</evidence>
<accession>A0A7R8HB62</accession>
<dbReference type="InterPro" id="IPR043154">
    <property type="entry name" value="Sec-1-like_dom1"/>
</dbReference>
<sequence>MTLNLPDLIRQSLFDELDAIKGMKTLIMDSVTMGIIDLACSKSLIMKKEVFLFEDVTKFRQGRKRYKDPKLSHLKAIVVIRNVNENIEALIYELSNNSYNSYHLFFTNRIDSMTIKRLAEADMNEVGVTKFNYKSADIKRFSEGLSAATKLLRMTSSSILYQSTSLETDRIAHSLSSSLESSNGFSDEGVILILDRRFDPITPLVFNWTYFNLIHELLGFNNNKVTFTDSSSKTTQTSFSTDGDEFYKQNIYADYGKFCSSIKRLVDDFQKRRNEHDNMDSLGDIKDFISRYPEFKKLSGIVDKHVSIVDEIAKKVQMRDLLNISLLEQEILVSSNQSSIVNKLKRDLFPPPSQAENTNIQRSDLFRMLLITALKLKDISFLSQIQASDVNTADISCINEYIGRNFELFQKDNRIYPVSSNIINEF</sequence>
<dbReference type="PANTHER" id="PTHR11679">
    <property type="entry name" value="VESICLE PROTEIN SORTING-ASSOCIATED"/>
    <property type="match status" value="1"/>
</dbReference>
<gene>
    <name evidence="2" type="ORF">LSAA_11869</name>
</gene>
<reference evidence="2" key="1">
    <citation type="submission" date="2021-02" db="EMBL/GenBank/DDBJ databases">
        <authorList>
            <person name="Bekaert M."/>
        </authorList>
    </citation>
    <scope>NUCLEOTIDE SEQUENCE</scope>
    <source>
        <strain evidence="2">IoA-00</strain>
    </source>
</reference>